<proteinExistence type="predicted"/>
<dbReference type="AlphaFoldDB" id="A0A1D8IPS3"/>
<dbReference type="KEGG" id="aprs:BI364_11215"/>
<dbReference type="EMBL" id="CP017415">
    <property type="protein sequence ID" value="AOU98449.1"/>
    <property type="molecule type" value="Genomic_DNA"/>
</dbReference>
<dbReference type="SUPFAM" id="SSF52540">
    <property type="entry name" value="P-loop containing nucleoside triphosphate hydrolases"/>
    <property type="match status" value="1"/>
</dbReference>
<evidence type="ECO:0000313" key="2">
    <source>
        <dbReference type="EMBL" id="AOU98449.1"/>
    </source>
</evidence>
<accession>A0A1D8IPS3</accession>
<dbReference type="InterPro" id="IPR050678">
    <property type="entry name" value="DNA_Partitioning_ATPase"/>
</dbReference>
<dbReference type="RefSeq" id="WP_070078810.1">
    <property type="nucleotide sequence ID" value="NZ_CP017415.1"/>
</dbReference>
<dbReference type="CDD" id="cd02042">
    <property type="entry name" value="ParAB_family"/>
    <property type="match status" value="1"/>
</dbReference>
<dbReference type="InterPro" id="IPR025669">
    <property type="entry name" value="AAA_dom"/>
</dbReference>
<gene>
    <name evidence="2" type="ORF">BI364_11215</name>
</gene>
<dbReference type="Pfam" id="PF13614">
    <property type="entry name" value="AAA_31"/>
    <property type="match status" value="1"/>
</dbReference>
<dbReference type="Proteomes" id="UP000095401">
    <property type="component" value="Chromosome"/>
</dbReference>
<dbReference type="InterPro" id="IPR027417">
    <property type="entry name" value="P-loop_NTPase"/>
</dbReference>
<feature type="domain" description="AAA" evidence="1">
    <location>
        <begin position="1"/>
        <end position="180"/>
    </location>
</feature>
<dbReference type="Gene3D" id="3.40.50.300">
    <property type="entry name" value="P-loop containing nucleotide triphosphate hydrolases"/>
    <property type="match status" value="1"/>
</dbReference>
<dbReference type="PANTHER" id="PTHR13696">
    <property type="entry name" value="P-LOOP CONTAINING NUCLEOSIDE TRIPHOSPHATE HYDROLASE"/>
    <property type="match status" value="1"/>
</dbReference>
<keyword evidence="3" id="KW-1185">Reference proteome</keyword>
<reference evidence="3" key="1">
    <citation type="submission" date="2016-09" db="EMBL/GenBank/DDBJ databases">
        <title>Acidihalobacter prosperus F5.</title>
        <authorList>
            <person name="Khaleque H.N."/>
            <person name="Ramsay J.P."/>
            <person name="Kaksonen A.H."/>
            <person name="Boxall N.J."/>
            <person name="Watkin E.L.J."/>
        </authorList>
    </citation>
    <scope>NUCLEOTIDE SEQUENCE [LARGE SCALE GENOMIC DNA]</scope>
    <source>
        <strain evidence="3">F5</strain>
    </source>
</reference>
<evidence type="ECO:0000259" key="1">
    <source>
        <dbReference type="Pfam" id="PF13614"/>
    </source>
</evidence>
<protein>
    <submittedName>
        <fullName evidence="2">Cobalamin biosynthesis protein CobQ</fullName>
    </submittedName>
</protein>
<sequence length="271" mass="29434">MNIVAVANQKGGVGKTTTTVSLGGLLARAGERVLLLDLDPHGSLTSYFGYNPEGSDSGLYTLFQRRAQGQALNPLPLAVETSVEGMSLLCASTAMATLDRQLGGREGMGLVVAESLAMLRAHYSWVLMDCPPMLGVLMVNALAACQHLLVPVQTEFLALKGLERMLRTVSMVQRSRTRALDVTLVPTLFDRRTRASIETLRQLRGDHPDEIWPGVIPVDTQFREASRAGQPLTTMKPSSRGSKAYAQLLDWLLEQTPLGGNIHSLREAIRG</sequence>
<dbReference type="PANTHER" id="PTHR13696:SF69">
    <property type="entry name" value="PLASMID PARTITIONING PROTEIN-RELATED"/>
    <property type="match status" value="1"/>
</dbReference>
<evidence type="ECO:0000313" key="3">
    <source>
        <dbReference type="Proteomes" id="UP000095401"/>
    </source>
</evidence>
<organism evidence="2 3">
    <name type="scientific">Acidihalobacter yilgarnensis</name>
    <dbReference type="NCBI Taxonomy" id="2819280"/>
    <lineage>
        <taxon>Bacteria</taxon>
        <taxon>Pseudomonadati</taxon>
        <taxon>Pseudomonadota</taxon>
        <taxon>Gammaproteobacteria</taxon>
        <taxon>Chromatiales</taxon>
        <taxon>Ectothiorhodospiraceae</taxon>
        <taxon>Acidihalobacter</taxon>
    </lineage>
</organism>
<name>A0A1D8IPS3_9GAMM</name>